<dbReference type="RefSeq" id="WP_408086198.1">
    <property type="nucleotide sequence ID" value="NZ_JBELPZ010000024.1"/>
</dbReference>
<keyword evidence="1" id="KW-0812">Transmembrane</keyword>
<dbReference type="EMBL" id="JBELPZ010000024">
    <property type="protein sequence ID" value="MFL9845923.1"/>
    <property type="molecule type" value="Genomic_DNA"/>
</dbReference>
<protein>
    <submittedName>
        <fullName evidence="2">Uncharacterized protein</fullName>
    </submittedName>
</protein>
<reference evidence="2 3" key="1">
    <citation type="submission" date="2024-06" db="EMBL/GenBank/DDBJ databases">
        <authorList>
            <person name="Kaempfer P."/>
            <person name="Viver T."/>
        </authorList>
    </citation>
    <scope>NUCLEOTIDE SEQUENCE [LARGE SCALE GENOMIC DNA]</scope>
    <source>
        <strain evidence="2 3">ST-119</strain>
    </source>
</reference>
<keyword evidence="3" id="KW-1185">Reference proteome</keyword>
<evidence type="ECO:0000256" key="1">
    <source>
        <dbReference type="SAM" id="Phobius"/>
    </source>
</evidence>
<keyword evidence="1" id="KW-1133">Transmembrane helix</keyword>
<comment type="caution">
    <text evidence="2">The sequence shown here is derived from an EMBL/GenBank/DDBJ whole genome shotgun (WGS) entry which is preliminary data.</text>
</comment>
<evidence type="ECO:0000313" key="2">
    <source>
        <dbReference type="EMBL" id="MFL9845923.1"/>
    </source>
</evidence>
<organism evidence="2 3">
    <name type="scientific">Flavobacterium rhizosphaerae</name>
    <dbReference type="NCBI Taxonomy" id="3163298"/>
    <lineage>
        <taxon>Bacteria</taxon>
        <taxon>Pseudomonadati</taxon>
        <taxon>Bacteroidota</taxon>
        <taxon>Flavobacteriia</taxon>
        <taxon>Flavobacteriales</taxon>
        <taxon>Flavobacteriaceae</taxon>
        <taxon>Flavobacterium</taxon>
    </lineage>
</organism>
<keyword evidence="1" id="KW-0472">Membrane</keyword>
<feature type="transmembrane region" description="Helical" evidence="1">
    <location>
        <begin position="12"/>
        <end position="35"/>
    </location>
</feature>
<sequence>MSKGKYIEENIVKGITQLLTAVIAIVLFSIIWGIFAKGLPALSWQMLTDVPHGGYYFGKEDGIR</sequence>
<dbReference type="Proteomes" id="UP001629156">
    <property type="component" value="Unassembled WGS sequence"/>
</dbReference>
<feature type="non-terminal residue" evidence="2">
    <location>
        <position position="64"/>
    </location>
</feature>
<proteinExistence type="predicted"/>
<evidence type="ECO:0000313" key="3">
    <source>
        <dbReference type="Proteomes" id="UP001629156"/>
    </source>
</evidence>
<name>A0ABW8Z087_9FLAO</name>
<accession>A0ABW8Z087</accession>
<gene>
    <name evidence="2" type="ORF">ABS766_15990</name>
</gene>